<sequence>MAEKRAGDCKLYDQMVEKIEEPYLQEDDTADIALLSEGEQLVFSRPRACTTSSLSTSSRLSNILNPLSRLAMRRKD</sequence>
<evidence type="ECO:0000313" key="2">
    <source>
        <dbReference type="Proteomes" id="UP001163321"/>
    </source>
</evidence>
<reference evidence="1 2" key="1">
    <citation type="journal article" date="2022" name="bioRxiv">
        <title>The genome of the oomycete Peronosclerospora sorghi, a cosmopolitan pathogen of maize and sorghum, is inflated with dispersed pseudogenes.</title>
        <authorList>
            <person name="Fletcher K."/>
            <person name="Martin F."/>
            <person name="Isakeit T."/>
            <person name="Cavanaugh K."/>
            <person name="Magill C."/>
            <person name="Michelmore R."/>
        </authorList>
    </citation>
    <scope>NUCLEOTIDE SEQUENCE [LARGE SCALE GENOMIC DNA]</scope>
    <source>
        <strain evidence="1">P6</strain>
    </source>
</reference>
<gene>
    <name evidence="1" type="ORF">PsorP6_007605</name>
</gene>
<comment type="caution">
    <text evidence="1">The sequence shown here is derived from an EMBL/GenBank/DDBJ whole genome shotgun (WGS) entry which is preliminary data.</text>
</comment>
<accession>A0ACC0W824</accession>
<protein>
    <submittedName>
        <fullName evidence="1">Uncharacterized protein</fullName>
    </submittedName>
</protein>
<dbReference type="EMBL" id="CM047582">
    <property type="protein sequence ID" value="KAI9914592.1"/>
    <property type="molecule type" value="Genomic_DNA"/>
</dbReference>
<dbReference type="Proteomes" id="UP001163321">
    <property type="component" value="Chromosome 3"/>
</dbReference>
<keyword evidence="2" id="KW-1185">Reference proteome</keyword>
<proteinExistence type="predicted"/>
<evidence type="ECO:0000313" key="1">
    <source>
        <dbReference type="EMBL" id="KAI9914592.1"/>
    </source>
</evidence>
<name>A0ACC0W824_9STRA</name>
<organism evidence="1 2">
    <name type="scientific">Peronosclerospora sorghi</name>
    <dbReference type="NCBI Taxonomy" id="230839"/>
    <lineage>
        <taxon>Eukaryota</taxon>
        <taxon>Sar</taxon>
        <taxon>Stramenopiles</taxon>
        <taxon>Oomycota</taxon>
        <taxon>Peronosporomycetes</taxon>
        <taxon>Peronosporales</taxon>
        <taxon>Peronosporaceae</taxon>
        <taxon>Peronosclerospora</taxon>
    </lineage>
</organism>